<proteinExistence type="predicted"/>
<organism evidence="1 2">
    <name type="scientific">Vibrio alginolyticus</name>
    <dbReference type="NCBI Taxonomy" id="663"/>
    <lineage>
        <taxon>Bacteria</taxon>
        <taxon>Pseudomonadati</taxon>
        <taxon>Pseudomonadota</taxon>
        <taxon>Gammaproteobacteria</taxon>
        <taxon>Vibrionales</taxon>
        <taxon>Vibrionaceae</taxon>
        <taxon>Vibrio</taxon>
    </lineage>
</organism>
<name>A0A7Y4B2P8_VIBAL</name>
<sequence>MATNDLDDLISDDFLDALGDDTTVEQSAPASWVVHNKDHTTYKTYHAILELKVQAEKAIDNFGEVETNKTPKFYQLKKSQVARKVGISAQSIFNTSSFSPHIRVFFDDINDELLKRHQTQQKKQLKRKNTGIRRKKKEELVVRHQSIEKRYNDLKALKTAEVLNLSIEMMPIDLKAKLGL</sequence>
<dbReference type="EMBL" id="VTYF01000005">
    <property type="protein sequence ID" value="NOI09563.1"/>
    <property type="molecule type" value="Genomic_DNA"/>
</dbReference>
<dbReference type="Proteomes" id="UP000532247">
    <property type="component" value="Unassembled WGS sequence"/>
</dbReference>
<protein>
    <submittedName>
        <fullName evidence="1">Uncharacterized protein</fullName>
    </submittedName>
</protein>
<accession>A0A7Y4B2P8</accession>
<gene>
    <name evidence="1" type="ORF">F0254_11865</name>
</gene>
<dbReference type="AlphaFoldDB" id="A0A7Y4B2P8"/>
<evidence type="ECO:0000313" key="1">
    <source>
        <dbReference type="EMBL" id="NOI09563.1"/>
    </source>
</evidence>
<dbReference type="RefSeq" id="WP_171345840.1">
    <property type="nucleotide sequence ID" value="NZ_JBPAUC010000002.1"/>
</dbReference>
<reference evidence="1 2" key="1">
    <citation type="submission" date="2019-09" db="EMBL/GenBank/DDBJ databases">
        <title>Draft genome sequencing and comparative genomics of hatchery-associated Vibrios.</title>
        <authorList>
            <person name="Kehlet-Delgado H."/>
            <person name="Mueller R.S."/>
        </authorList>
    </citation>
    <scope>NUCLEOTIDE SEQUENCE [LARGE SCALE GENOMIC DNA]</scope>
    <source>
        <strain evidence="1 2">081416A</strain>
    </source>
</reference>
<evidence type="ECO:0000313" key="2">
    <source>
        <dbReference type="Proteomes" id="UP000532247"/>
    </source>
</evidence>
<comment type="caution">
    <text evidence="1">The sequence shown here is derived from an EMBL/GenBank/DDBJ whole genome shotgun (WGS) entry which is preliminary data.</text>
</comment>